<dbReference type="Gene3D" id="1.10.580.10">
    <property type="entry name" value="Citrate Synthase, domain 1"/>
    <property type="match status" value="1"/>
</dbReference>
<dbReference type="Pfam" id="PF00285">
    <property type="entry name" value="Citrate_synt"/>
    <property type="match status" value="1"/>
</dbReference>
<dbReference type="InterPro" id="IPR036969">
    <property type="entry name" value="Citrate_synthase_sf"/>
</dbReference>
<evidence type="ECO:0000256" key="6">
    <source>
        <dbReference type="PIRSR" id="PIRSR001369-1"/>
    </source>
</evidence>
<accession>A0A4Z0H605</accession>
<organism evidence="7 8">
    <name type="scientific">Halobacillus salinus</name>
    <dbReference type="NCBI Taxonomy" id="192814"/>
    <lineage>
        <taxon>Bacteria</taxon>
        <taxon>Bacillati</taxon>
        <taxon>Bacillota</taxon>
        <taxon>Bacilli</taxon>
        <taxon>Bacillales</taxon>
        <taxon>Bacillaceae</taxon>
        <taxon>Halobacillus</taxon>
    </lineage>
</organism>
<dbReference type="GO" id="GO:0005829">
    <property type="term" value="C:cytosol"/>
    <property type="evidence" value="ECO:0007669"/>
    <property type="project" value="TreeGrafter"/>
</dbReference>
<dbReference type="InterPro" id="IPR016143">
    <property type="entry name" value="Citrate_synth-like_sm_a-sub"/>
</dbReference>
<dbReference type="PRINTS" id="PR00143">
    <property type="entry name" value="CITRTSNTHASE"/>
</dbReference>
<comment type="pathway">
    <text evidence="1">Carbohydrate metabolism; tricarboxylic acid cycle.</text>
</comment>
<gene>
    <name evidence="7" type="ORF">E4663_06455</name>
</gene>
<dbReference type="STRING" id="192814.GCA_900166575_01694"/>
<dbReference type="AlphaFoldDB" id="A0A4Z0H605"/>
<dbReference type="SUPFAM" id="SSF48256">
    <property type="entry name" value="Citrate synthase"/>
    <property type="match status" value="1"/>
</dbReference>
<comment type="catalytic activity">
    <reaction evidence="4">
        <text>oxaloacetate + acetyl-CoA + H2O = citrate + CoA + H(+)</text>
        <dbReference type="Rhea" id="RHEA:16845"/>
        <dbReference type="ChEBI" id="CHEBI:15377"/>
        <dbReference type="ChEBI" id="CHEBI:15378"/>
        <dbReference type="ChEBI" id="CHEBI:16452"/>
        <dbReference type="ChEBI" id="CHEBI:16947"/>
        <dbReference type="ChEBI" id="CHEBI:57287"/>
        <dbReference type="ChEBI" id="CHEBI:57288"/>
        <dbReference type="EC" id="2.3.3.16"/>
    </reaction>
</comment>
<dbReference type="GO" id="GO:0006099">
    <property type="term" value="P:tricarboxylic acid cycle"/>
    <property type="evidence" value="ECO:0007669"/>
    <property type="project" value="UniProtKB-UniPathway"/>
</dbReference>
<dbReference type="PANTHER" id="PTHR11739:SF4">
    <property type="entry name" value="CITRATE SYNTHASE, PEROXISOMAL"/>
    <property type="match status" value="1"/>
</dbReference>
<comment type="caution">
    <text evidence="7">The sequence shown here is derived from an EMBL/GenBank/DDBJ whole genome shotgun (WGS) entry which is preliminary data.</text>
</comment>
<dbReference type="PANTHER" id="PTHR11739">
    <property type="entry name" value="CITRATE SYNTHASE"/>
    <property type="match status" value="1"/>
</dbReference>
<dbReference type="Proteomes" id="UP000297982">
    <property type="component" value="Unassembled WGS sequence"/>
</dbReference>
<sequence length="353" mass="39227">MEVSRGLKGVTAVKTSISDIDGEEGALQYRTTGLAECMKHSFEKVSHYIWENEWREQKISFEENRFLSNSVKTMIQTLAADQSLIATIRSAVSMVDISVDEWPVSRKTAERLTAVMPSIVACAYRAKQDKLFVEPRTDLGHVENFLYMINGQMPSEEQTAALESYMIATMEHGLNASTFTSRVVISTQSDAYSAAAAAIGALKGPLHGGAPTGVMAYLDKVNKSSVATVIDEKLQNGEKIMGFGHRVYNTTDPRATALKEQLLQISPRPAWVDRAVMIEEETVEHLNQRKPGRKLYANVEFYAAALMKAIGIPAELFTPIFCCSRMVGWTAHMMEQSRNNVIFRPNAKYVGDQ</sequence>
<evidence type="ECO:0000256" key="3">
    <source>
        <dbReference type="ARBA" id="ARBA00022679"/>
    </source>
</evidence>
<keyword evidence="8" id="KW-1185">Reference proteome</keyword>
<evidence type="ECO:0000256" key="5">
    <source>
        <dbReference type="PIRNR" id="PIRNR001369"/>
    </source>
</evidence>
<name>A0A4Z0H605_9BACI</name>
<dbReference type="EMBL" id="SRJC01000001">
    <property type="protein sequence ID" value="TGB04626.1"/>
    <property type="molecule type" value="Genomic_DNA"/>
</dbReference>
<evidence type="ECO:0000313" key="8">
    <source>
        <dbReference type="Proteomes" id="UP000297982"/>
    </source>
</evidence>
<evidence type="ECO:0000256" key="2">
    <source>
        <dbReference type="ARBA" id="ARBA00010566"/>
    </source>
</evidence>
<dbReference type="GO" id="GO:0005975">
    <property type="term" value="P:carbohydrate metabolic process"/>
    <property type="evidence" value="ECO:0007669"/>
    <property type="project" value="TreeGrafter"/>
</dbReference>
<dbReference type="InterPro" id="IPR002020">
    <property type="entry name" value="Citrate_synthase"/>
</dbReference>
<evidence type="ECO:0000256" key="1">
    <source>
        <dbReference type="ARBA" id="ARBA00005163"/>
    </source>
</evidence>
<feature type="active site" evidence="6">
    <location>
        <position position="300"/>
    </location>
</feature>
<dbReference type="PIRSF" id="PIRSF001369">
    <property type="entry name" value="Citrate_synth"/>
    <property type="match status" value="1"/>
</dbReference>
<dbReference type="UniPathway" id="UPA00223"/>
<dbReference type="InterPro" id="IPR024176">
    <property type="entry name" value="Citrate_synthase_bac-typ"/>
</dbReference>
<dbReference type="InterPro" id="IPR016142">
    <property type="entry name" value="Citrate_synth-like_lrg_a-sub"/>
</dbReference>
<dbReference type="Gene3D" id="1.10.230.10">
    <property type="entry name" value="Cytochrome P450-Terp, domain 2"/>
    <property type="match status" value="1"/>
</dbReference>
<evidence type="ECO:0000313" key="7">
    <source>
        <dbReference type="EMBL" id="TGB04626.1"/>
    </source>
</evidence>
<evidence type="ECO:0000256" key="4">
    <source>
        <dbReference type="ARBA" id="ARBA00049288"/>
    </source>
</evidence>
<feature type="active site" evidence="6">
    <location>
        <position position="245"/>
    </location>
</feature>
<reference evidence="7 8" key="1">
    <citation type="journal article" date="2003" name="Int. J. Syst. Evol. Microbiol.">
        <title>Halobacillus salinus sp. nov., isolated from a salt lake on the coast of the East Sea in Korea.</title>
        <authorList>
            <person name="Yoon J.H."/>
            <person name="Kang K.H."/>
            <person name="Park Y.H."/>
        </authorList>
    </citation>
    <scope>NUCLEOTIDE SEQUENCE [LARGE SCALE GENOMIC DNA]</scope>
    <source>
        <strain evidence="7 8">HSL-3</strain>
    </source>
</reference>
<dbReference type="RefSeq" id="WP_135326996.1">
    <property type="nucleotide sequence ID" value="NZ_SRJC01000001.1"/>
</dbReference>
<comment type="similarity">
    <text evidence="2 5">Belongs to the citrate synthase family.</text>
</comment>
<proteinExistence type="inferred from homology"/>
<keyword evidence="3 5" id="KW-0808">Transferase</keyword>
<dbReference type="GO" id="GO:0036440">
    <property type="term" value="F:citrate synthase activity"/>
    <property type="evidence" value="ECO:0007669"/>
    <property type="project" value="UniProtKB-EC"/>
</dbReference>
<protein>
    <recommendedName>
        <fullName evidence="5">Citrate synthase</fullName>
    </recommendedName>
</protein>